<dbReference type="GO" id="GO:0006729">
    <property type="term" value="P:tetrahydrobiopterin biosynthetic process"/>
    <property type="evidence" value="ECO:0007669"/>
    <property type="project" value="InterPro"/>
</dbReference>
<dbReference type="GO" id="GO:0008124">
    <property type="term" value="F:4-alpha-hydroxytetrahydrobiopterin dehydratase activity"/>
    <property type="evidence" value="ECO:0007669"/>
    <property type="project" value="UniProtKB-EC"/>
</dbReference>
<evidence type="ECO:0000256" key="1">
    <source>
        <dbReference type="ARBA" id="ARBA00001554"/>
    </source>
</evidence>
<gene>
    <name evidence="5" type="ORF">A3F84_12750</name>
</gene>
<evidence type="ECO:0000256" key="3">
    <source>
        <dbReference type="ARBA" id="ARBA00013252"/>
    </source>
</evidence>
<proteinExistence type="inferred from homology"/>
<dbReference type="AlphaFoldDB" id="A0A1F6CEZ4"/>
<accession>A0A1F6CEZ4</accession>
<evidence type="ECO:0000256" key="4">
    <source>
        <dbReference type="ARBA" id="ARBA00023239"/>
    </source>
</evidence>
<dbReference type="EMBL" id="MFKF01000266">
    <property type="protein sequence ID" value="OGG47825.1"/>
    <property type="molecule type" value="Genomic_DNA"/>
</dbReference>
<dbReference type="Gene3D" id="3.30.1360.20">
    <property type="entry name" value="Transcriptional coactivator/pterin dehydratase"/>
    <property type="match status" value="1"/>
</dbReference>
<comment type="catalytic activity">
    <reaction evidence="1">
        <text>(4aS,6R)-4a-hydroxy-L-erythro-5,6,7,8-tetrahydrobiopterin = (6R)-L-erythro-6,7-dihydrobiopterin + H2O</text>
        <dbReference type="Rhea" id="RHEA:11920"/>
        <dbReference type="ChEBI" id="CHEBI:15377"/>
        <dbReference type="ChEBI" id="CHEBI:15642"/>
        <dbReference type="ChEBI" id="CHEBI:43120"/>
        <dbReference type="EC" id="4.2.1.96"/>
    </reaction>
</comment>
<dbReference type="InterPro" id="IPR001533">
    <property type="entry name" value="Pterin_deHydtase"/>
</dbReference>
<dbReference type="Pfam" id="PF01329">
    <property type="entry name" value="Pterin_4a"/>
    <property type="match status" value="1"/>
</dbReference>
<dbReference type="SUPFAM" id="SSF55248">
    <property type="entry name" value="PCD-like"/>
    <property type="match status" value="1"/>
</dbReference>
<protein>
    <recommendedName>
        <fullName evidence="3">4a-hydroxytetrahydrobiopterin dehydratase</fullName>
        <ecNumber evidence="3">4.2.1.96</ecNumber>
    </recommendedName>
</protein>
<name>A0A1F6CEZ4_HANXR</name>
<reference evidence="5 6" key="1">
    <citation type="journal article" date="2016" name="Nat. Commun.">
        <title>Thousands of microbial genomes shed light on interconnected biogeochemical processes in an aquifer system.</title>
        <authorList>
            <person name="Anantharaman K."/>
            <person name="Brown C.T."/>
            <person name="Hug L.A."/>
            <person name="Sharon I."/>
            <person name="Castelle C.J."/>
            <person name="Probst A.J."/>
            <person name="Thomas B.C."/>
            <person name="Singh A."/>
            <person name="Wilkins M.J."/>
            <person name="Karaoz U."/>
            <person name="Brodie E.L."/>
            <person name="Williams K.H."/>
            <person name="Hubbard S.S."/>
            <person name="Banfield J.F."/>
        </authorList>
    </citation>
    <scope>NUCLEOTIDE SEQUENCE [LARGE SCALE GENOMIC DNA]</scope>
    <source>
        <strain evidence="6">RIFCSPLOWO2_12_FULL_64_10</strain>
    </source>
</reference>
<dbReference type="EC" id="4.2.1.96" evidence="3"/>
<comment type="similarity">
    <text evidence="2">Belongs to the pterin-4-alpha-carbinolamine dehydratase family.</text>
</comment>
<dbReference type="InterPro" id="IPR036428">
    <property type="entry name" value="PCD_sf"/>
</dbReference>
<evidence type="ECO:0000313" key="5">
    <source>
        <dbReference type="EMBL" id="OGG47825.1"/>
    </source>
</evidence>
<dbReference type="Proteomes" id="UP000178606">
    <property type="component" value="Unassembled WGS sequence"/>
</dbReference>
<keyword evidence="4" id="KW-0456">Lyase</keyword>
<organism evidence="5 6">
    <name type="scientific">Handelsmanbacteria sp. (strain RIFCSPLOWO2_12_FULL_64_10)</name>
    <dbReference type="NCBI Taxonomy" id="1817868"/>
    <lineage>
        <taxon>Bacteria</taxon>
        <taxon>Candidatus Handelsmaniibacteriota</taxon>
    </lineage>
</organism>
<comment type="caution">
    <text evidence="5">The sequence shown here is derived from an EMBL/GenBank/DDBJ whole genome shotgun (WGS) entry which is preliminary data.</text>
</comment>
<sequence length="91" mass="10269">MLGEAQIEAALRTLNGWRREGNTLVREWKFERFAQLMPFLRGVLDTMDRNNHHSDLAVDSRTKTLRVSVTTHSAGAITQADVDFARALNAT</sequence>
<evidence type="ECO:0000256" key="2">
    <source>
        <dbReference type="ARBA" id="ARBA00006472"/>
    </source>
</evidence>
<evidence type="ECO:0000313" key="6">
    <source>
        <dbReference type="Proteomes" id="UP000178606"/>
    </source>
</evidence>